<dbReference type="Proteomes" id="UP000287969">
    <property type="component" value="Chromosome"/>
</dbReference>
<evidence type="ECO:0000256" key="6">
    <source>
        <dbReference type="SAM" id="Phobius"/>
    </source>
</evidence>
<reference evidence="9" key="1">
    <citation type="submission" date="2019-01" db="EMBL/GenBank/DDBJ databases">
        <title>Draft genomes of a novel of Sporanaerobacter strains.</title>
        <authorList>
            <person name="Ma S."/>
        </authorList>
    </citation>
    <scope>NUCLEOTIDE SEQUENCE [LARGE SCALE GENOMIC DNA]</scope>
    <source>
        <strain evidence="9">NJN-17</strain>
    </source>
</reference>
<organism evidence="8 9">
    <name type="scientific">Acidilutibacter cellobiosedens</name>
    <dbReference type="NCBI Taxonomy" id="2507161"/>
    <lineage>
        <taxon>Bacteria</taxon>
        <taxon>Bacillati</taxon>
        <taxon>Bacillota</taxon>
        <taxon>Tissierellia</taxon>
        <taxon>Tissierellales</taxon>
        <taxon>Acidilutibacteraceae</taxon>
        <taxon>Acidilutibacter</taxon>
    </lineage>
</organism>
<dbReference type="AlphaFoldDB" id="A0A410QBS8"/>
<evidence type="ECO:0000313" key="9">
    <source>
        <dbReference type="Proteomes" id="UP000287969"/>
    </source>
</evidence>
<evidence type="ECO:0000256" key="3">
    <source>
        <dbReference type="ARBA" id="ARBA00022989"/>
    </source>
</evidence>
<dbReference type="Pfam" id="PF06305">
    <property type="entry name" value="LapA_dom"/>
    <property type="match status" value="1"/>
</dbReference>
<evidence type="ECO:0000313" key="8">
    <source>
        <dbReference type="EMBL" id="QAT61409.1"/>
    </source>
</evidence>
<accession>A0A410QBS8</accession>
<keyword evidence="1" id="KW-1003">Cell membrane</keyword>
<keyword evidence="4 6" id="KW-0472">Membrane</keyword>
<dbReference type="OrthoDB" id="1708221at2"/>
<evidence type="ECO:0000256" key="2">
    <source>
        <dbReference type="ARBA" id="ARBA00022692"/>
    </source>
</evidence>
<feature type="domain" description="Lipopolysaccharide assembly protein A" evidence="7">
    <location>
        <begin position="21"/>
        <end position="84"/>
    </location>
</feature>
<feature type="coiled-coil region" evidence="5">
    <location>
        <begin position="62"/>
        <end position="103"/>
    </location>
</feature>
<keyword evidence="9" id="KW-1185">Reference proteome</keyword>
<keyword evidence="2 6" id="KW-0812">Transmembrane</keyword>
<feature type="transmembrane region" description="Helical" evidence="6">
    <location>
        <begin position="35"/>
        <end position="60"/>
    </location>
</feature>
<evidence type="ECO:0000259" key="7">
    <source>
        <dbReference type="Pfam" id="PF06305"/>
    </source>
</evidence>
<gene>
    <name evidence="8" type="ORF">EQM13_07370</name>
</gene>
<name>A0A410QBS8_9FIRM</name>
<dbReference type="InterPro" id="IPR010445">
    <property type="entry name" value="LapA_dom"/>
</dbReference>
<keyword evidence="5" id="KW-0175">Coiled coil</keyword>
<dbReference type="GO" id="GO:0005886">
    <property type="term" value="C:plasma membrane"/>
    <property type="evidence" value="ECO:0007669"/>
    <property type="project" value="InterPro"/>
</dbReference>
<dbReference type="PANTHER" id="PTHR41335">
    <property type="entry name" value="MEMBRANE PROTEIN-RELATED"/>
    <property type="match status" value="1"/>
</dbReference>
<dbReference type="KEGG" id="spoa:EQM13_07370"/>
<evidence type="ECO:0000256" key="4">
    <source>
        <dbReference type="ARBA" id="ARBA00023136"/>
    </source>
</evidence>
<evidence type="ECO:0000256" key="5">
    <source>
        <dbReference type="SAM" id="Coils"/>
    </source>
</evidence>
<dbReference type="PANTHER" id="PTHR41335:SF1">
    <property type="entry name" value="MEMBRANE PROTEIN"/>
    <property type="match status" value="1"/>
</dbReference>
<proteinExistence type="predicted"/>
<protein>
    <submittedName>
        <fullName evidence="8">LapA family protein</fullName>
    </submittedName>
</protein>
<dbReference type="EMBL" id="CP035282">
    <property type="protein sequence ID" value="QAT61409.1"/>
    <property type="molecule type" value="Genomic_DNA"/>
</dbReference>
<dbReference type="RefSeq" id="WP_114219515.1">
    <property type="nucleotide sequence ID" value="NZ_CP035282.1"/>
</dbReference>
<keyword evidence="3 6" id="KW-1133">Transmembrane helix</keyword>
<sequence length="106" mass="11740">MQKGFILSLIFATLVAVFALKNADKVLIDFLFGKVMVSQALIIFISTVAGALIVFILGFVKNIKLKKALKEANKTVEALQNEKEELSNLLESAKKREKEVTEIGKE</sequence>
<evidence type="ECO:0000256" key="1">
    <source>
        <dbReference type="ARBA" id="ARBA00022475"/>
    </source>
</evidence>